<evidence type="ECO:0000313" key="1">
    <source>
        <dbReference type="EMBL" id="KAJ7988385.1"/>
    </source>
</evidence>
<comment type="caution">
    <text evidence="1">The sequence shown here is derived from an EMBL/GenBank/DDBJ whole genome shotgun (WGS) entry which is preliminary data.</text>
</comment>
<evidence type="ECO:0000313" key="2">
    <source>
        <dbReference type="Proteomes" id="UP001157502"/>
    </source>
</evidence>
<gene>
    <name evidence="1" type="ORF">DPEC_G00323000</name>
</gene>
<proteinExistence type="predicted"/>
<sequence>MLLTLLAALILLSAVGPGPSGARSTSYRGDKHGPAVEGRYGQHQEEPVGPGDQWAAYLEHQQVRRSAVQESLLAKAVQDWHFFSSVGARLNGPERSHGVRKLLRDKLNWLPNPYSALPLAIDTPTDEVQ</sequence>
<accession>A0ACC2FAU8</accession>
<reference evidence="1" key="1">
    <citation type="submission" date="2021-05" db="EMBL/GenBank/DDBJ databases">
        <authorList>
            <person name="Pan Q."/>
            <person name="Jouanno E."/>
            <person name="Zahm M."/>
            <person name="Klopp C."/>
            <person name="Cabau C."/>
            <person name="Louis A."/>
            <person name="Berthelot C."/>
            <person name="Parey E."/>
            <person name="Roest Crollius H."/>
            <person name="Montfort J."/>
            <person name="Robinson-Rechavi M."/>
            <person name="Bouchez O."/>
            <person name="Lampietro C."/>
            <person name="Lopez Roques C."/>
            <person name="Donnadieu C."/>
            <person name="Postlethwait J."/>
            <person name="Bobe J."/>
            <person name="Dillon D."/>
            <person name="Chandos A."/>
            <person name="von Hippel F."/>
            <person name="Guiguen Y."/>
        </authorList>
    </citation>
    <scope>NUCLEOTIDE SEQUENCE</scope>
    <source>
        <strain evidence="1">YG-Jan2019</strain>
    </source>
</reference>
<dbReference type="EMBL" id="CM055758">
    <property type="protein sequence ID" value="KAJ7988385.1"/>
    <property type="molecule type" value="Genomic_DNA"/>
</dbReference>
<keyword evidence="2" id="KW-1185">Reference proteome</keyword>
<protein>
    <submittedName>
        <fullName evidence="1">Uncharacterized protein</fullName>
    </submittedName>
</protein>
<name>A0ACC2FAU8_DALPE</name>
<dbReference type="Proteomes" id="UP001157502">
    <property type="component" value="Chromosome 31"/>
</dbReference>
<organism evidence="1 2">
    <name type="scientific">Dallia pectoralis</name>
    <name type="common">Alaska blackfish</name>
    <dbReference type="NCBI Taxonomy" id="75939"/>
    <lineage>
        <taxon>Eukaryota</taxon>
        <taxon>Metazoa</taxon>
        <taxon>Chordata</taxon>
        <taxon>Craniata</taxon>
        <taxon>Vertebrata</taxon>
        <taxon>Euteleostomi</taxon>
        <taxon>Actinopterygii</taxon>
        <taxon>Neopterygii</taxon>
        <taxon>Teleostei</taxon>
        <taxon>Protacanthopterygii</taxon>
        <taxon>Esociformes</taxon>
        <taxon>Umbridae</taxon>
        <taxon>Dallia</taxon>
    </lineage>
</organism>